<evidence type="ECO:0000256" key="1">
    <source>
        <dbReference type="SAM" id="MobiDB-lite"/>
    </source>
</evidence>
<feature type="region of interest" description="Disordered" evidence="1">
    <location>
        <begin position="1"/>
        <end position="20"/>
    </location>
</feature>
<proteinExistence type="predicted"/>
<evidence type="ECO:0000313" key="2">
    <source>
        <dbReference type="EMBL" id="SOQ44455.1"/>
    </source>
</evidence>
<dbReference type="AlphaFoldDB" id="A0A2H1VUE4"/>
<dbReference type="EMBL" id="ODYU01004505">
    <property type="protein sequence ID" value="SOQ44455.1"/>
    <property type="molecule type" value="Genomic_DNA"/>
</dbReference>
<protein>
    <submittedName>
        <fullName evidence="2">SFRICE_005759</fullName>
    </submittedName>
</protein>
<name>A0A2H1VUE4_SPOFR</name>
<reference evidence="2" key="1">
    <citation type="submission" date="2016-07" db="EMBL/GenBank/DDBJ databases">
        <authorList>
            <person name="Bretaudeau A."/>
        </authorList>
    </citation>
    <scope>NUCLEOTIDE SEQUENCE</scope>
    <source>
        <strain evidence="2">Rice</strain>
        <tissue evidence="2">Whole body</tissue>
    </source>
</reference>
<sequence length="163" mass="17937">MSSDIARCRPTSPDVSGDTFRSTNVPSLVGTRLESKYQDQKILKSKKLYIEIELIGPFIFEGEILPVASPTLVEVRGSVRLLLTKNHSVPTPAFRAKAPVNPLGSPQLWDYLLLQILQILVIIFSIKKCPVKHKLQFLGPQNGIVVPTACLVTVLPNTPAILI</sequence>
<accession>A0A2H1VUE4</accession>
<gene>
    <name evidence="2" type="ORF">SFRICE_005759</name>
</gene>
<organism evidence="2">
    <name type="scientific">Spodoptera frugiperda</name>
    <name type="common">Fall armyworm</name>
    <dbReference type="NCBI Taxonomy" id="7108"/>
    <lineage>
        <taxon>Eukaryota</taxon>
        <taxon>Metazoa</taxon>
        <taxon>Ecdysozoa</taxon>
        <taxon>Arthropoda</taxon>
        <taxon>Hexapoda</taxon>
        <taxon>Insecta</taxon>
        <taxon>Pterygota</taxon>
        <taxon>Neoptera</taxon>
        <taxon>Endopterygota</taxon>
        <taxon>Lepidoptera</taxon>
        <taxon>Glossata</taxon>
        <taxon>Ditrysia</taxon>
        <taxon>Noctuoidea</taxon>
        <taxon>Noctuidae</taxon>
        <taxon>Amphipyrinae</taxon>
        <taxon>Spodoptera</taxon>
    </lineage>
</organism>